<dbReference type="AlphaFoldDB" id="A0A838B8S1"/>
<sequence length="57" mass="6154">MVEQPRQSGLSTEALAALARETGASEQQIQEIASLIGNDRASILREARMAAADRSKR</sequence>
<evidence type="ECO:0000313" key="1">
    <source>
        <dbReference type="EMBL" id="MBA1143128.1"/>
    </source>
</evidence>
<gene>
    <name evidence="1" type="ORF">H0241_23185</name>
</gene>
<dbReference type="Proteomes" id="UP000558284">
    <property type="component" value="Unassembled WGS sequence"/>
</dbReference>
<proteinExistence type="predicted"/>
<dbReference type="EMBL" id="JACDTY010000013">
    <property type="protein sequence ID" value="MBA1143128.1"/>
    <property type="molecule type" value="Genomic_DNA"/>
</dbReference>
<accession>A0A838B8S1</accession>
<organism evidence="1 2">
    <name type="scientific">Mesorhizobium neociceri</name>
    <dbReference type="NCBI Taxonomy" id="1307853"/>
    <lineage>
        <taxon>Bacteria</taxon>
        <taxon>Pseudomonadati</taxon>
        <taxon>Pseudomonadota</taxon>
        <taxon>Alphaproteobacteria</taxon>
        <taxon>Hyphomicrobiales</taxon>
        <taxon>Phyllobacteriaceae</taxon>
        <taxon>Mesorhizobium</taxon>
    </lineage>
</organism>
<reference evidence="1 2" key="1">
    <citation type="submission" date="2020-07" db="EMBL/GenBank/DDBJ databases">
        <title>Definition of the novel symbiovar canariense within Mesorhizobium novociceri, a new species of genus Mesorhizobium nodulating Cicer canariense in the Caldera de Taburiente National Park (La Palma, Canary Islands).</title>
        <authorList>
            <person name="Leon-Barrios M."/>
            <person name="Perez-Yepez J."/>
            <person name="Flores-Felix J.D."/>
            <person name="Ramirez-Baena M.H."/>
            <person name="Pulido-Suarez L."/>
            <person name="Igual J.M."/>
            <person name="Velazquez E."/>
            <person name="Peix A."/>
        </authorList>
    </citation>
    <scope>NUCLEOTIDE SEQUENCE [LARGE SCALE GENOMIC DNA]</scope>
    <source>
        <strain evidence="1 2">CCANP35</strain>
    </source>
</reference>
<protein>
    <recommendedName>
        <fullName evidence="3">DUF3606 domain-containing protein</fullName>
    </recommendedName>
</protein>
<comment type="caution">
    <text evidence="1">The sequence shown here is derived from an EMBL/GenBank/DDBJ whole genome shotgun (WGS) entry which is preliminary data.</text>
</comment>
<name>A0A838B8S1_9HYPH</name>
<keyword evidence="2" id="KW-1185">Reference proteome</keyword>
<evidence type="ECO:0008006" key="3">
    <source>
        <dbReference type="Google" id="ProtNLM"/>
    </source>
</evidence>
<evidence type="ECO:0000313" key="2">
    <source>
        <dbReference type="Proteomes" id="UP000558284"/>
    </source>
</evidence>
<dbReference type="RefSeq" id="WP_181060165.1">
    <property type="nucleotide sequence ID" value="NZ_JACDTY010000013.1"/>
</dbReference>